<dbReference type="GO" id="GO:0016788">
    <property type="term" value="F:hydrolase activity, acting on ester bonds"/>
    <property type="evidence" value="ECO:0007669"/>
    <property type="project" value="InterPro"/>
</dbReference>
<evidence type="ECO:0000256" key="2">
    <source>
        <dbReference type="ARBA" id="ARBA00008668"/>
    </source>
</evidence>
<dbReference type="InterPro" id="IPR001087">
    <property type="entry name" value="GDSL"/>
</dbReference>
<organism evidence="9 10">
    <name type="scientific">Erythroxylum novogranatense</name>
    <dbReference type="NCBI Taxonomy" id="1862640"/>
    <lineage>
        <taxon>Eukaryota</taxon>
        <taxon>Viridiplantae</taxon>
        <taxon>Streptophyta</taxon>
        <taxon>Embryophyta</taxon>
        <taxon>Tracheophyta</taxon>
        <taxon>Spermatophyta</taxon>
        <taxon>Magnoliopsida</taxon>
        <taxon>eudicotyledons</taxon>
        <taxon>Gunneridae</taxon>
        <taxon>Pentapetalae</taxon>
        <taxon>rosids</taxon>
        <taxon>fabids</taxon>
        <taxon>Malpighiales</taxon>
        <taxon>Erythroxylaceae</taxon>
        <taxon>Erythroxylum</taxon>
    </lineage>
</organism>
<sequence length="348" mass="37976">MAEHIKLKYGAVCVWLLVAWLNNCVNGEPKVPCYFIFGDSLVDSGNNNNLATTAKVDYQPYGIDFPYGPTGRFTNGRTSADIIGELLGFDSFIPPFLSASGSQILKGVNYASGSAGIRSETGKVGGVNIDLTTQLQRHQVVISRIAGSLGSEELAMNHLNKCLYSFVIGSNDYINNYFLPQFYNTSKEYSPVQFAEVLIEEYKQKIMSLYNSGARKVALTGIGRIGCTPNAIATYGTNGSLCVDYMNNAANLFNGNLKSLVDQLNNDLMDANLVYLDTYGAPFQNISTIGLRITSSSCCQVNGYGLCIPKEAPCTFRNSYLFWDAFHPTQIVNQVGATTSYLTLLSIL</sequence>
<keyword evidence="3" id="KW-0964">Secreted</keyword>
<proteinExistence type="inferred from homology"/>
<gene>
    <name evidence="9" type="ORF">K2173_006656</name>
</gene>
<evidence type="ECO:0000256" key="4">
    <source>
        <dbReference type="ARBA" id="ARBA00022729"/>
    </source>
</evidence>
<dbReference type="Pfam" id="PF00657">
    <property type="entry name" value="Lipase_GDSL"/>
    <property type="match status" value="1"/>
</dbReference>
<comment type="caution">
    <text evidence="9">The sequence shown here is derived from an EMBL/GenBank/DDBJ whole genome shotgun (WGS) entry which is preliminary data.</text>
</comment>
<keyword evidence="7" id="KW-0443">Lipid metabolism</keyword>
<evidence type="ECO:0000256" key="8">
    <source>
        <dbReference type="SAM" id="SignalP"/>
    </source>
</evidence>
<dbReference type="PANTHER" id="PTHR45650:SF9">
    <property type="entry name" value="SGNH HYDROLASE-TYPE ESTERASE DOMAIN-CONTAINING PROTEIN"/>
    <property type="match status" value="1"/>
</dbReference>
<comment type="subcellular location">
    <subcellularLocation>
        <location evidence="1">Secreted</location>
    </subcellularLocation>
</comment>
<dbReference type="GO" id="GO:0005576">
    <property type="term" value="C:extracellular region"/>
    <property type="evidence" value="ECO:0007669"/>
    <property type="project" value="UniProtKB-SubCell"/>
</dbReference>
<dbReference type="EMBL" id="JAIWQS010000006">
    <property type="protein sequence ID" value="KAJ8762054.1"/>
    <property type="molecule type" value="Genomic_DNA"/>
</dbReference>
<accession>A0AAV8T6X5</accession>
<evidence type="ECO:0000313" key="10">
    <source>
        <dbReference type="Proteomes" id="UP001159364"/>
    </source>
</evidence>
<keyword evidence="5" id="KW-0378">Hydrolase</keyword>
<dbReference type="Gene3D" id="3.40.50.1110">
    <property type="entry name" value="SGNH hydrolase"/>
    <property type="match status" value="1"/>
</dbReference>
<feature type="chain" id="PRO_5043440404" description="GDSL esterase/lipase" evidence="8">
    <location>
        <begin position="28"/>
        <end position="348"/>
    </location>
</feature>
<reference evidence="9 10" key="1">
    <citation type="submission" date="2021-09" db="EMBL/GenBank/DDBJ databases">
        <title>Genomic insights and catalytic innovation underlie evolution of tropane alkaloids biosynthesis.</title>
        <authorList>
            <person name="Wang Y.-J."/>
            <person name="Tian T."/>
            <person name="Huang J.-P."/>
            <person name="Huang S.-X."/>
        </authorList>
    </citation>
    <scope>NUCLEOTIDE SEQUENCE [LARGE SCALE GENOMIC DNA]</scope>
    <source>
        <strain evidence="9">KIB-2018</strain>
        <tissue evidence="9">Leaf</tissue>
    </source>
</reference>
<evidence type="ECO:0000256" key="3">
    <source>
        <dbReference type="ARBA" id="ARBA00022525"/>
    </source>
</evidence>
<dbReference type="InterPro" id="IPR036514">
    <property type="entry name" value="SGNH_hydro_sf"/>
</dbReference>
<dbReference type="Proteomes" id="UP001159364">
    <property type="component" value="Linkage Group LG06"/>
</dbReference>
<dbReference type="GO" id="GO:0016042">
    <property type="term" value="P:lipid catabolic process"/>
    <property type="evidence" value="ECO:0007669"/>
    <property type="project" value="UniProtKB-KW"/>
</dbReference>
<keyword evidence="10" id="KW-1185">Reference proteome</keyword>
<dbReference type="PANTHER" id="PTHR45650">
    <property type="entry name" value="GDSL-LIKE LIPASE/ACYLHYDROLASE-RELATED"/>
    <property type="match status" value="1"/>
</dbReference>
<keyword evidence="4 8" id="KW-0732">Signal</keyword>
<evidence type="ECO:0000256" key="6">
    <source>
        <dbReference type="ARBA" id="ARBA00022963"/>
    </source>
</evidence>
<dbReference type="AlphaFoldDB" id="A0AAV8T6X5"/>
<dbReference type="InterPro" id="IPR051238">
    <property type="entry name" value="GDSL_esterase/lipase"/>
</dbReference>
<evidence type="ECO:0000256" key="7">
    <source>
        <dbReference type="ARBA" id="ARBA00023098"/>
    </source>
</evidence>
<evidence type="ECO:0000256" key="5">
    <source>
        <dbReference type="ARBA" id="ARBA00022801"/>
    </source>
</evidence>
<evidence type="ECO:0000313" key="9">
    <source>
        <dbReference type="EMBL" id="KAJ8762054.1"/>
    </source>
</evidence>
<name>A0AAV8T6X5_9ROSI</name>
<dbReference type="CDD" id="cd01837">
    <property type="entry name" value="SGNH_plant_lipase_like"/>
    <property type="match status" value="1"/>
</dbReference>
<keyword evidence="6" id="KW-0442">Lipid degradation</keyword>
<evidence type="ECO:0000256" key="1">
    <source>
        <dbReference type="ARBA" id="ARBA00004613"/>
    </source>
</evidence>
<comment type="similarity">
    <text evidence="2">Belongs to the 'GDSL' lipolytic enzyme family.</text>
</comment>
<feature type="signal peptide" evidence="8">
    <location>
        <begin position="1"/>
        <end position="27"/>
    </location>
</feature>
<evidence type="ECO:0008006" key="11">
    <source>
        <dbReference type="Google" id="ProtNLM"/>
    </source>
</evidence>
<dbReference type="InterPro" id="IPR035669">
    <property type="entry name" value="SGNH_plant_lipase-like"/>
</dbReference>
<protein>
    <recommendedName>
        <fullName evidence="11">GDSL esterase/lipase</fullName>
    </recommendedName>
</protein>